<feature type="chain" id="PRO_5035677285" evidence="1">
    <location>
        <begin position="21"/>
        <end position="184"/>
    </location>
</feature>
<sequence length="184" mass="19820">MRSLISILISTAAIDLDASAAVSSDRILLYIPQNSPREIYFGSDPYNGENCPGNYLPGFGSAEKGIIARDEENYCVKWAGGVVTPSGSKANECESGCLQCPDPPENCDLGLHLRNGGGCCVVKEPCVCDGEQAAQWEAAEAHEDPDSVLSQLLRSGDTGISGKRDNRKMTQRSIRRIDERQIGL</sequence>
<accession>A0A6U6H520</accession>
<name>A0A6U6H520_9STRA</name>
<dbReference type="AlphaFoldDB" id="A0A6U6H520"/>
<proteinExistence type="predicted"/>
<dbReference type="EMBL" id="HBKQ01039860">
    <property type="protein sequence ID" value="CAE2262420.1"/>
    <property type="molecule type" value="Transcribed_RNA"/>
</dbReference>
<evidence type="ECO:0000313" key="2">
    <source>
        <dbReference type="EMBL" id="CAE2262416.1"/>
    </source>
</evidence>
<evidence type="ECO:0000256" key="1">
    <source>
        <dbReference type="SAM" id="SignalP"/>
    </source>
</evidence>
<evidence type="ECO:0000313" key="3">
    <source>
        <dbReference type="EMBL" id="CAE2262420.1"/>
    </source>
</evidence>
<reference evidence="2" key="1">
    <citation type="submission" date="2021-01" db="EMBL/GenBank/DDBJ databases">
        <authorList>
            <person name="Corre E."/>
            <person name="Pelletier E."/>
            <person name="Niang G."/>
            <person name="Scheremetjew M."/>
            <person name="Finn R."/>
            <person name="Kale V."/>
            <person name="Holt S."/>
            <person name="Cochrane G."/>
            <person name="Meng A."/>
            <person name="Brown T."/>
            <person name="Cohen L."/>
        </authorList>
    </citation>
    <scope>NUCLEOTIDE SEQUENCE</scope>
    <source>
        <strain evidence="2">Isolate 1302-5</strain>
    </source>
</reference>
<organism evidence="2">
    <name type="scientific">Odontella aurita</name>
    <dbReference type="NCBI Taxonomy" id="265563"/>
    <lineage>
        <taxon>Eukaryota</taxon>
        <taxon>Sar</taxon>
        <taxon>Stramenopiles</taxon>
        <taxon>Ochrophyta</taxon>
        <taxon>Bacillariophyta</taxon>
        <taxon>Mediophyceae</taxon>
        <taxon>Biddulphiophycidae</taxon>
        <taxon>Eupodiscales</taxon>
        <taxon>Odontellaceae</taxon>
        <taxon>Odontella</taxon>
    </lineage>
</organism>
<dbReference type="EMBL" id="HBKQ01039859">
    <property type="protein sequence ID" value="CAE2262416.1"/>
    <property type="molecule type" value="Transcribed_RNA"/>
</dbReference>
<keyword evidence="1" id="KW-0732">Signal</keyword>
<protein>
    <submittedName>
        <fullName evidence="2">Uncharacterized protein</fullName>
    </submittedName>
</protein>
<feature type="signal peptide" evidence="1">
    <location>
        <begin position="1"/>
        <end position="20"/>
    </location>
</feature>
<gene>
    <name evidence="2" type="ORF">OAUR00152_LOCUS27504</name>
    <name evidence="3" type="ORF">OAUR00152_LOCUS27505</name>
</gene>